<organism evidence="4 5">
    <name type="scientific">Porites evermanni</name>
    <dbReference type="NCBI Taxonomy" id="104178"/>
    <lineage>
        <taxon>Eukaryota</taxon>
        <taxon>Metazoa</taxon>
        <taxon>Cnidaria</taxon>
        <taxon>Anthozoa</taxon>
        <taxon>Hexacorallia</taxon>
        <taxon>Scleractinia</taxon>
        <taxon>Fungiina</taxon>
        <taxon>Poritidae</taxon>
        <taxon>Porites</taxon>
    </lineage>
</organism>
<dbReference type="PROSITE" id="PS50869">
    <property type="entry name" value="BRICHOS"/>
    <property type="match status" value="1"/>
</dbReference>
<feature type="chain" id="PRO_5045397567" description="BRICHOS domain-containing protein" evidence="2">
    <location>
        <begin position="21"/>
        <end position="170"/>
    </location>
</feature>
<feature type="non-terminal residue" evidence="4">
    <location>
        <position position="170"/>
    </location>
</feature>
<gene>
    <name evidence="4" type="ORF">PEVE_00000970</name>
</gene>
<protein>
    <recommendedName>
        <fullName evidence="3">BRICHOS domain-containing protein</fullName>
    </recommendedName>
</protein>
<dbReference type="Gene3D" id="3.30.390.150">
    <property type="match status" value="1"/>
</dbReference>
<proteinExistence type="predicted"/>
<dbReference type="Proteomes" id="UP001159427">
    <property type="component" value="Unassembled WGS sequence"/>
</dbReference>
<name>A0ABN8PXU0_9CNID</name>
<accession>A0ABN8PXU0</accession>
<evidence type="ECO:0000313" key="5">
    <source>
        <dbReference type="Proteomes" id="UP001159427"/>
    </source>
</evidence>
<evidence type="ECO:0000256" key="2">
    <source>
        <dbReference type="SAM" id="SignalP"/>
    </source>
</evidence>
<dbReference type="InterPro" id="IPR051772">
    <property type="entry name" value="Gastrokine"/>
</dbReference>
<dbReference type="PANTHER" id="PTHR16483">
    <property type="entry name" value="GASTROKINE 1"/>
    <property type="match status" value="1"/>
</dbReference>
<feature type="signal peptide" evidence="2">
    <location>
        <begin position="1"/>
        <end position="20"/>
    </location>
</feature>
<keyword evidence="2" id="KW-0732">Signal</keyword>
<dbReference type="InterPro" id="IPR007084">
    <property type="entry name" value="BRICHOS_dom"/>
</dbReference>
<evidence type="ECO:0000313" key="4">
    <source>
        <dbReference type="EMBL" id="CAH3153128.1"/>
    </source>
</evidence>
<keyword evidence="1" id="KW-1015">Disulfide bond</keyword>
<evidence type="ECO:0000256" key="1">
    <source>
        <dbReference type="ARBA" id="ARBA00023157"/>
    </source>
</evidence>
<dbReference type="SMART" id="SM01039">
    <property type="entry name" value="BRICHOS"/>
    <property type="match status" value="1"/>
</dbReference>
<keyword evidence="5" id="KW-1185">Reference proteome</keyword>
<feature type="domain" description="BRICHOS" evidence="3">
    <location>
        <begin position="56"/>
        <end position="149"/>
    </location>
</feature>
<sequence>MARLMLLLLVIAPLILTSNAESGQKAYTFKLSEDKYERIKVDANKNSETFSLRQASSGKKEGDYVYDFNKNLTMIRLPEAKACFLRYSIGNVPRPADLLKQLQLVRKSADSKVTTTSNENFKVVGRLSDRSDLSDEMKDLCAGVPIYRMRKMVEKQNDADEMEDHVQESD</sequence>
<reference evidence="4 5" key="1">
    <citation type="submission" date="2022-05" db="EMBL/GenBank/DDBJ databases">
        <authorList>
            <consortium name="Genoscope - CEA"/>
            <person name="William W."/>
        </authorList>
    </citation>
    <scope>NUCLEOTIDE SEQUENCE [LARGE SCALE GENOMIC DNA]</scope>
</reference>
<dbReference type="Pfam" id="PF04089">
    <property type="entry name" value="BRICHOS"/>
    <property type="match status" value="1"/>
</dbReference>
<dbReference type="EMBL" id="CALNXI010001048">
    <property type="protein sequence ID" value="CAH3153128.1"/>
    <property type="molecule type" value="Genomic_DNA"/>
</dbReference>
<comment type="caution">
    <text evidence="4">The sequence shown here is derived from an EMBL/GenBank/DDBJ whole genome shotgun (WGS) entry which is preliminary data.</text>
</comment>
<evidence type="ECO:0000259" key="3">
    <source>
        <dbReference type="PROSITE" id="PS50869"/>
    </source>
</evidence>